<evidence type="ECO:0000313" key="1">
    <source>
        <dbReference type="EMBL" id="MCI39907.1"/>
    </source>
</evidence>
<feature type="non-terminal residue" evidence="1">
    <location>
        <position position="47"/>
    </location>
</feature>
<dbReference type="EMBL" id="LXQA010273319">
    <property type="protein sequence ID" value="MCI39907.1"/>
    <property type="molecule type" value="Genomic_DNA"/>
</dbReference>
<dbReference type="Proteomes" id="UP000265520">
    <property type="component" value="Unassembled WGS sequence"/>
</dbReference>
<keyword evidence="2" id="KW-1185">Reference proteome</keyword>
<dbReference type="AlphaFoldDB" id="A0A392RUS4"/>
<sequence>MKSVNAALALENSNLHQIVNGVVETVVRNEFGTLGDTIKEMLDENQR</sequence>
<reference evidence="1 2" key="1">
    <citation type="journal article" date="2018" name="Front. Plant Sci.">
        <title>Red Clover (Trifolium pratense) and Zigzag Clover (T. medium) - A Picture of Genomic Similarities and Differences.</title>
        <authorList>
            <person name="Dluhosova J."/>
            <person name="Istvanek J."/>
            <person name="Nedelnik J."/>
            <person name="Repkova J."/>
        </authorList>
    </citation>
    <scope>NUCLEOTIDE SEQUENCE [LARGE SCALE GENOMIC DNA]</scope>
    <source>
        <strain evidence="2">cv. 10/8</strain>
        <tissue evidence="1">Leaf</tissue>
    </source>
</reference>
<name>A0A392RUS4_9FABA</name>
<organism evidence="1 2">
    <name type="scientific">Trifolium medium</name>
    <dbReference type="NCBI Taxonomy" id="97028"/>
    <lineage>
        <taxon>Eukaryota</taxon>
        <taxon>Viridiplantae</taxon>
        <taxon>Streptophyta</taxon>
        <taxon>Embryophyta</taxon>
        <taxon>Tracheophyta</taxon>
        <taxon>Spermatophyta</taxon>
        <taxon>Magnoliopsida</taxon>
        <taxon>eudicotyledons</taxon>
        <taxon>Gunneridae</taxon>
        <taxon>Pentapetalae</taxon>
        <taxon>rosids</taxon>
        <taxon>fabids</taxon>
        <taxon>Fabales</taxon>
        <taxon>Fabaceae</taxon>
        <taxon>Papilionoideae</taxon>
        <taxon>50 kb inversion clade</taxon>
        <taxon>NPAAA clade</taxon>
        <taxon>Hologalegina</taxon>
        <taxon>IRL clade</taxon>
        <taxon>Trifolieae</taxon>
        <taxon>Trifolium</taxon>
    </lineage>
</organism>
<accession>A0A392RUS4</accession>
<comment type="caution">
    <text evidence="1">The sequence shown here is derived from an EMBL/GenBank/DDBJ whole genome shotgun (WGS) entry which is preliminary data.</text>
</comment>
<protein>
    <submittedName>
        <fullName evidence="1">Uncharacterized protein</fullName>
    </submittedName>
</protein>
<proteinExistence type="predicted"/>
<evidence type="ECO:0000313" key="2">
    <source>
        <dbReference type="Proteomes" id="UP000265520"/>
    </source>
</evidence>